<feature type="transmembrane region" description="Helical" evidence="1">
    <location>
        <begin position="210"/>
        <end position="233"/>
    </location>
</feature>
<dbReference type="RefSeq" id="WP_135625028.1">
    <property type="nucleotide sequence ID" value="NZ_RQGD01000046.1"/>
</dbReference>
<feature type="transmembrane region" description="Helical" evidence="1">
    <location>
        <begin position="12"/>
        <end position="36"/>
    </location>
</feature>
<keyword evidence="1" id="KW-1133">Transmembrane helix</keyword>
<accession>A0A4R9JXD1</accession>
<evidence type="ECO:0000313" key="2">
    <source>
        <dbReference type="EMBL" id="TGL56248.1"/>
    </source>
</evidence>
<dbReference type="AlphaFoldDB" id="A0A4R9JXD1"/>
<name>A0A4R9JXD1_9LEPT</name>
<proteinExistence type="predicted"/>
<sequence>MDKQTKQTYQFAGLIFLITPFLIQIPYTILIMNFQYPDILREPTEKILIEFQKGGSSLILTWLFFGFAGLPLVYSYLALYQLTKEKSQIAALVAVIFGISALFFQLIGLLRWVFVVPILTNLYTDINATVGTKEAVIVSFQTIHHLFGVLIGEHLGQLFTILWMAINSVLILKEKKFPKWLGSFGLFSSIIYILAQTELLSLVIPEISEIPFAGLIGSLCWLLWMVILGYYMFKKEETNAVL</sequence>
<dbReference type="EMBL" id="RQGD01000046">
    <property type="protein sequence ID" value="TGL56248.1"/>
    <property type="molecule type" value="Genomic_DNA"/>
</dbReference>
<feature type="transmembrane region" description="Helical" evidence="1">
    <location>
        <begin position="184"/>
        <end position="204"/>
    </location>
</feature>
<reference evidence="2" key="1">
    <citation type="journal article" date="2019" name="PLoS Negl. Trop. Dis.">
        <title>Revisiting the worldwide diversity of Leptospira species in the environment.</title>
        <authorList>
            <person name="Vincent A.T."/>
            <person name="Schiettekatte O."/>
            <person name="Bourhy P."/>
            <person name="Veyrier F.J."/>
            <person name="Picardeau M."/>
        </authorList>
    </citation>
    <scope>NUCLEOTIDE SEQUENCE [LARGE SCALE GENOMIC DNA]</scope>
    <source>
        <strain evidence="2">201702476</strain>
    </source>
</reference>
<keyword evidence="3" id="KW-1185">Reference proteome</keyword>
<dbReference type="OrthoDB" id="326446at2"/>
<feature type="transmembrane region" description="Helical" evidence="1">
    <location>
        <begin position="56"/>
        <end position="77"/>
    </location>
</feature>
<gene>
    <name evidence="2" type="ORF">EHQ58_16565</name>
</gene>
<dbReference type="Pfam" id="PF14329">
    <property type="entry name" value="DUF4386"/>
    <property type="match status" value="1"/>
</dbReference>
<comment type="caution">
    <text evidence="2">The sequence shown here is derived from an EMBL/GenBank/DDBJ whole genome shotgun (WGS) entry which is preliminary data.</text>
</comment>
<evidence type="ECO:0000313" key="3">
    <source>
        <dbReference type="Proteomes" id="UP000297693"/>
    </source>
</evidence>
<feature type="transmembrane region" description="Helical" evidence="1">
    <location>
        <begin position="89"/>
        <end position="114"/>
    </location>
</feature>
<feature type="transmembrane region" description="Helical" evidence="1">
    <location>
        <begin position="154"/>
        <end position="172"/>
    </location>
</feature>
<protein>
    <submittedName>
        <fullName evidence="2">DUF4386 domain-containing protein</fullName>
    </submittedName>
</protein>
<evidence type="ECO:0000256" key="1">
    <source>
        <dbReference type="SAM" id="Phobius"/>
    </source>
</evidence>
<keyword evidence="1" id="KW-0472">Membrane</keyword>
<keyword evidence="1" id="KW-0812">Transmembrane</keyword>
<dbReference type="InterPro" id="IPR025495">
    <property type="entry name" value="DUF4386"/>
</dbReference>
<organism evidence="2 3">
    <name type="scientific">Leptospira ognonensis</name>
    <dbReference type="NCBI Taxonomy" id="2484945"/>
    <lineage>
        <taxon>Bacteria</taxon>
        <taxon>Pseudomonadati</taxon>
        <taxon>Spirochaetota</taxon>
        <taxon>Spirochaetia</taxon>
        <taxon>Leptospirales</taxon>
        <taxon>Leptospiraceae</taxon>
        <taxon>Leptospira</taxon>
    </lineage>
</organism>
<dbReference type="Proteomes" id="UP000297693">
    <property type="component" value="Unassembled WGS sequence"/>
</dbReference>